<dbReference type="InterPro" id="IPR000551">
    <property type="entry name" value="MerR-type_HTH_dom"/>
</dbReference>
<dbReference type="Pfam" id="PF06445">
    <property type="entry name" value="GyrI-like"/>
    <property type="match status" value="1"/>
</dbReference>
<evidence type="ECO:0000313" key="7">
    <source>
        <dbReference type="EMBL" id="MBC5628897.1"/>
    </source>
</evidence>
<dbReference type="Gene3D" id="1.10.1660.10">
    <property type="match status" value="1"/>
</dbReference>
<keyword evidence="8" id="KW-1185">Reference proteome</keyword>
<sequence length="272" mass="32118">MESRFSIGDIAKIHNVSVQTLRHYDKIGLLTPSYINKETGYRYYSSKDFVIIDLIKQCKSMGLSLDEIKEIIHNYTSLESILDIMKKQKDIIDKKISELNTIKNNISFLEKRINDSLEEGIDRIFIKEYPKREFIKYDNTNRFTVEFEINLSKALADAERKYNNFNKELAFVTSFEDLENDDKTIYKAMMLSFTDMLNVNDKEKYIIPEGKYITINFDDDYKDTRKYYARIMNYIRENNLKIKGDFYEIYAMTRVGNDGKEKSLGKLQIAVL</sequence>
<keyword evidence="1" id="KW-0678">Repressor</keyword>
<evidence type="ECO:0000313" key="8">
    <source>
        <dbReference type="Proteomes" id="UP000596929"/>
    </source>
</evidence>
<evidence type="ECO:0000256" key="2">
    <source>
        <dbReference type="ARBA" id="ARBA00023015"/>
    </source>
</evidence>
<keyword evidence="5" id="KW-0175">Coiled coil</keyword>
<evidence type="ECO:0000256" key="3">
    <source>
        <dbReference type="ARBA" id="ARBA00023125"/>
    </source>
</evidence>
<dbReference type="InterPro" id="IPR029442">
    <property type="entry name" value="GyrI-like"/>
</dbReference>
<comment type="caution">
    <text evidence="7">The sequence shown here is derived from an EMBL/GenBank/DDBJ whole genome shotgun (WGS) entry which is preliminary data.</text>
</comment>
<proteinExistence type="predicted"/>
<reference evidence="7 8" key="1">
    <citation type="submission" date="2020-08" db="EMBL/GenBank/DDBJ databases">
        <title>Genome public.</title>
        <authorList>
            <person name="Liu C."/>
            <person name="Sun Q."/>
        </authorList>
    </citation>
    <scope>NUCLEOTIDE SEQUENCE [LARGE SCALE GENOMIC DNA]</scope>
    <source>
        <strain evidence="7 8">NSJ-6</strain>
    </source>
</reference>
<keyword evidence="2" id="KW-0805">Transcription regulation</keyword>
<dbReference type="Pfam" id="PF13411">
    <property type="entry name" value="MerR_1"/>
    <property type="match status" value="1"/>
</dbReference>
<dbReference type="RefSeq" id="WP_032117706.1">
    <property type="nucleotide sequence ID" value="NZ_JACOOO010000016.1"/>
</dbReference>
<dbReference type="PANTHER" id="PTHR30204:SF69">
    <property type="entry name" value="MERR-FAMILY TRANSCRIPTIONAL REGULATOR"/>
    <property type="match status" value="1"/>
</dbReference>
<protein>
    <submittedName>
        <fullName evidence="7">MerR family transcriptional regulator</fullName>
    </submittedName>
</protein>
<dbReference type="PANTHER" id="PTHR30204">
    <property type="entry name" value="REDOX-CYCLING DRUG-SENSING TRANSCRIPTIONAL ACTIVATOR SOXR"/>
    <property type="match status" value="1"/>
</dbReference>
<name>A0ABR7DC25_9CLOT</name>
<keyword evidence="4" id="KW-0804">Transcription</keyword>
<dbReference type="SUPFAM" id="SSF46955">
    <property type="entry name" value="Putative DNA-binding domain"/>
    <property type="match status" value="1"/>
</dbReference>
<accession>A0ABR7DC25</accession>
<dbReference type="Gene3D" id="3.20.80.10">
    <property type="entry name" value="Regulatory factor, effector binding domain"/>
    <property type="match status" value="1"/>
</dbReference>
<dbReference type="SMART" id="SM00422">
    <property type="entry name" value="HTH_MERR"/>
    <property type="match status" value="1"/>
</dbReference>
<dbReference type="InterPro" id="IPR047057">
    <property type="entry name" value="MerR_fam"/>
</dbReference>
<dbReference type="Proteomes" id="UP000596929">
    <property type="component" value="Unassembled WGS sequence"/>
</dbReference>
<feature type="domain" description="HTH merR-type" evidence="6">
    <location>
        <begin position="4"/>
        <end position="74"/>
    </location>
</feature>
<dbReference type="InterPro" id="IPR011256">
    <property type="entry name" value="Reg_factor_effector_dom_sf"/>
</dbReference>
<keyword evidence="3" id="KW-0238">DNA-binding</keyword>
<organism evidence="7 8">
    <name type="scientific">Clostridium hominis</name>
    <dbReference type="NCBI Taxonomy" id="2763036"/>
    <lineage>
        <taxon>Bacteria</taxon>
        <taxon>Bacillati</taxon>
        <taxon>Bacillota</taxon>
        <taxon>Clostridia</taxon>
        <taxon>Eubacteriales</taxon>
        <taxon>Clostridiaceae</taxon>
        <taxon>Clostridium</taxon>
    </lineage>
</organism>
<dbReference type="InterPro" id="IPR009061">
    <property type="entry name" value="DNA-bd_dom_put_sf"/>
</dbReference>
<feature type="coiled-coil region" evidence="5">
    <location>
        <begin position="92"/>
        <end position="119"/>
    </location>
</feature>
<evidence type="ECO:0000256" key="1">
    <source>
        <dbReference type="ARBA" id="ARBA00022491"/>
    </source>
</evidence>
<evidence type="ECO:0000256" key="5">
    <source>
        <dbReference type="SAM" id="Coils"/>
    </source>
</evidence>
<evidence type="ECO:0000259" key="6">
    <source>
        <dbReference type="PROSITE" id="PS50937"/>
    </source>
</evidence>
<dbReference type="PROSITE" id="PS50937">
    <property type="entry name" value="HTH_MERR_2"/>
    <property type="match status" value="1"/>
</dbReference>
<evidence type="ECO:0000256" key="4">
    <source>
        <dbReference type="ARBA" id="ARBA00023163"/>
    </source>
</evidence>
<dbReference type="EMBL" id="JACOOO010000016">
    <property type="protein sequence ID" value="MBC5628897.1"/>
    <property type="molecule type" value="Genomic_DNA"/>
</dbReference>
<gene>
    <name evidence="7" type="ORF">H8S20_08335</name>
</gene>
<dbReference type="SUPFAM" id="SSF55136">
    <property type="entry name" value="Probable bacterial effector-binding domain"/>
    <property type="match status" value="1"/>
</dbReference>